<evidence type="ECO:0000313" key="1">
    <source>
        <dbReference type="EMBL" id="KAJ8305240.1"/>
    </source>
</evidence>
<evidence type="ECO:0000313" key="2">
    <source>
        <dbReference type="Proteomes" id="UP001217089"/>
    </source>
</evidence>
<keyword evidence="2" id="KW-1185">Reference proteome</keyword>
<reference evidence="1 2" key="1">
    <citation type="submission" date="2022-12" db="EMBL/GenBank/DDBJ databases">
        <title>Chromosome-level genome of Tegillarca granosa.</title>
        <authorList>
            <person name="Kim J."/>
        </authorList>
    </citation>
    <scope>NUCLEOTIDE SEQUENCE [LARGE SCALE GENOMIC DNA]</scope>
    <source>
        <strain evidence="1">Teg-2019</strain>
        <tissue evidence="1">Adductor muscle</tissue>
    </source>
</reference>
<protein>
    <submittedName>
        <fullName evidence="1">Uncharacterized protein</fullName>
    </submittedName>
</protein>
<accession>A0ABQ9EJ67</accession>
<gene>
    <name evidence="1" type="ORF">KUTeg_017206</name>
</gene>
<name>A0ABQ9EJ67_TEGGR</name>
<sequence length="140" mass="16466">MPSSKIGHVYNGRQDIKLMLVLPVQKAYGTDHSSHLSQLPKFYKDIFRYWNELTNIGDFKISKNISRESLWYNNHITIEDKYNLVPNFLQYYSLCSAIPAQWKYKLRNENNVLLNRDEISLSIRGKDVPIIKASCKDKIR</sequence>
<dbReference type="EMBL" id="JARBDR010000815">
    <property type="protein sequence ID" value="KAJ8305240.1"/>
    <property type="molecule type" value="Genomic_DNA"/>
</dbReference>
<proteinExistence type="predicted"/>
<organism evidence="1 2">
    <name type="scientific">Tegillarca granosa</name>
    <name type="common">Malaysian cockle</name>
    <name type="synonym">Anadara granosa</name>
    <dbReference type="NCBI Taxonomy" id="220873"/>
    <lineage>
        <taxon>Eukaryota</taxon>
        <taxon>Metazoa</taxon>
        <taxon>Spiralia</taxon>
        <taxon>Lophotrochozoa</taxon>
        <taxon>Mollusca</taxon>
        <taxon>Bivalvia</taxon>
        <taxon>Autobranchia</taxon>
        <taxon>Pteriomorphia</taxon>
        <taxon>Arcoida</taxon>
        <taxon>Arcoidea</taxon>
        <taxon>Arcidae</taxon>
        <taxon>Tegillarca</taxon>
    </lineage>
</organism>
<comment type="caution">
    <text evidence="1">The sequence shown here is derived from an EMBL/GenBank/DDBJ whole genome shotgun (WGS) entry which is preliminary data.</text>
</comment>
<dbReference type="Proteomes" id="UP001217089">
    <property type="component" value="Unassembled WGS sequence"/>
</dbReference>